<comment type="caution">
    <text evidence="10">The sequence shown here is derived from an EMBL/GenBank/DDBJ whole genome shotgun (WGS) entry which is preliminary data.</text>
</comment>
<evidence type="ECO:0000259" key="9">
    <source>
        <dbReference type="Pfam" id="PF02868"/>
    </source>
</evidence>
<feature type="signal peptide" evidence="7">
    <location>
        <begin position="1"/>
        <end position="25"/>
    </location>
</feature>
<dbReference type="InterPro" id="IPR050728">
    <property type="entry name" value="Zinc_Metalloprotease_M4"/>
</dbReference>
<gene>
    <name evidence="10" type="ORF">Ato02nite_034370</name>
</gene>
<feature type="domain" description="Peptidase M4 C-terminal" evidence="9">
    <location>
        <begin position="349"/>
        <end position="504"/>
    </location>
</feature>
<sequence>MKRRTPLIVALVAGTAAATAMVAVAGPATAEPIDPAAATKLAASKADALIASKPAVLQASSSDTFQRQTVLSSHGLNYTPYLRFYKGLKVEGGDLVVMTDASGATKYTSVAQTSPIGELSVTPKIADTAAQATAKAQLKTVSKVEGTKLVVVAEEGEAAKLAWQTTVNGTGAEGVSRLTVNVDAQTGAVLSTKEHVTNVTGTGTGWINGSVSIDTTLSGSTYSMKSSTQATMQCQDASTNTTFSGTDNVWGNGTGTNKETGCVDGLYVGEGQTKMLSAWLGRNGQNGSGGAWPIRVGLNDQNAYYDGTQVQIGKNTAGQWISSADVLGHELGHGIDDTTPGGISGSGTQEFVADTFGAATEWYINNPNDPPDYLVGEEVNLVGSGAIRNMYNPSAVGDDNCYSSSTPNDEVHAAAGPGNHWFYLLAQGTSGNGQPASTTCNSTTITGLGIQKAITIMYNAMLLKTSSSSYLKYRTWTLTAAKSLYPGDCTAFNTVKAAWTAVSVPAQTADPTCTGSTTSPTVSPTTSGPTTTPPTTGPTSGTCTSAQLLGNSGFESGATTWAQTSGVISTASGTNTPYAGTYFAWLDGYGATHTDTLSQSVTIPSTCTNATLSFYLKITSSETSTTTAYDKLTVKVGSTTLATYSNLNKATWAQKSFNLAAYKGQTVSISFSGVEDSSLATSFQVDNTALNVS</sequence>
<evidence type="ECO:0000256" key="3">
    <source>
        <dbReference type="ARBA" id="ARBA00022801"/>
    </source>
</evidence>
<dbReference type="Gene3D" id="1.10.390.10">
    <property type="entry name" value="Neutral Protease Domain 2"/>
    <property type="match status" value="1"/>
</dbReference>
<dbReference type="EMBL" id="BOQN01000049">
    <property type="protein sequence ID" value="GIM91644.1"/>
    <property type="molecule type" value="Genomic_DNA"/>
</dbReference>
<keyword evidence="11" id="KW-1185">Reference proteome</keyword>
<reference evidence="10 11" key="1">
    <citation type="submission" date="2021-03" db="EMBL/GenBank/DDBJ databases">
        <title>Whole genome shotgun sequence of Actinoplanes toevensis NBRC 105298.</title>
        <authorList>
            <person name="Komaki H."/>
            <person name="Tamura T."/>
        </authorList>
    </citation>
    <scope>NUCLEOTIDE SEQUENCE [LARGE SCALE GENOMIC DNA]</scope>
    <source>
        <strain evidence="10 11">NBRC 105298</strain>
    </source>
</reference>
<evidence type="ECO:0000259" key="8">
    <source>
        <dbReference type="Pfam" id="PF01447"/>
    </source>
</evidence>
<evidence type="ECO:0000313" key="11">
    <source>
        <dbReference type="Proteomes" id="UP000677082"/>
    </source>
</evidence>
<dbReference type="Gene3D" id="2.60.120.260">
    <property type="entry name" value="Galactose-binding domain-like"/>
    <property type="match status" value="1"/>
</dbReference>
<dbReference type="Pfam" id="PF01447">
    <property type="entry name" value="Peptidase_M4"/>
    <property type="match status" value="1"/>
</dbReference>
<evidence type="ECO:0000256" key="1">
    <source>
        <dbReference type="ARBA" id="ARBA00022670"/>
    </source>
</evidence>
<feature type="compositionally biased region" description="Low complexity" evidence="6">
    <location>
        <begin position="511"/>
        <end position="530"/>
    </location>
</feature>
<dbReference type="PANTHER" id="PTHR33794">
    <property type="entry name" value="BACILLOLYSIN"/>
    <property type="match status" value="1"/>
</dbReference>
<dbReference type="InterPro" id="IPR013856">
    <property type="entry name" value="Peptidase_M4_domain"/>
</dbReference>
<dbReference type="SUPFAM" id="SSF55486">
    <property type="entry name" value="Metalloproteases ('zincins'), catalytic domain"/>
    <property type="match status" value="1"/>
</dbReference>
<keyword evidence="2" id="KW-0479">Metal-binding</keyword>
<dbReference type="GO" id="GO:0004222">
    <property type="term" value="F:metalloendopeptidase activity"/>
    <property type="evidence" value="ECO:0007669"/>
    <property type="project" value="InterPro"/>
</dbReference>
<accession>A0A919T919</accession>
<evidence type="ECO:0000256" key="6">
    <source>
        <dbReference type="SAM" id="MobiDB-lite"/>
    </source>
</evidence>
<keyword evidence="3" id="KW-0378">Hydrolase</keyword>
<dbReference type="Proteomes" id="UP000677082">
    <property type="component" value="Unassembled WGS sequence"/>
</dbReference>
<dbReference type="GO" id="GO:0006508">
    <property type="term" value="P:proteolysis"/>
    <property type="evidence" value="ECO:0007669"/>
    <property type="project" value="UniProtKB-KW"/>
</dbReference>
<proteinExistence type="predicted"/>
<keyword evidence="1" id="KW-0645">Protease</keyword>
<dbReference type="Gene3D" id="3.10.170.10">
    <property type="match status" value="1"/>
</dbReference>
<dbReference type="AlphaFoldDB" id="A0A919T919"/>
<evidence type="ECO:0000256" key="4">
    <source>
        <dbReference type="ARBA" id="ARBA00022833"/>
    </source>
</evidence>
<dbReference type="PANTHER" id="PTHR33794:SF1">
    <property type="entry name" value="BACILLOLYSIN"/>
    <property type="match status" value="1"/>
</dbReference>
<name>A0A919T919_9ACTN</name>
<keyword evidence="4" id="KW-0862">Zinc</keyword>
<evidence type="ECO:0000256" key="2">
    <source>
        <dbReference type="ARBA" id="ARBA00022723"/>
    </source>
</evidence>
<dbReference type="Gene3D" id="3.10.450.40">
    <property type="match status" value="1"/>
</dbReference>
<protein>
    <submittedName>
        <fullName evidence="10">Zinc metalloprotease</fullName>
    </submittedName>
</protein>
<dbReference type="CDD" id="cd09597">
    <property type="entry name" value="M4_TLP"/>
    <property type="match status" value="1"/>
</dbReference>
<feature type="domain" description="Peptidase M4" evidence="8">
    <location>
        <begin position="200"/>
        <end position="335"/>
    </location>
</feature>
<dbReference type="GO" id="GO:0046872">
    <property type="term" value="F:metal ion binding"/>
    <property type="evidence" value="ECO:0007669"/>
    <property type="project" value="UniProtKB-KW"/>
</dbReference>
<feature type="region of interest" description="Disordered" evidence="6">
    <location>
        <begin position="509"/>
        <end position="540"/>
    </location>
</feature>
<dbReference type="InterPro" id="IPR027268">
    <property type="entry name" value="Peptidase_M4/M1_CTD_sf"/>
</dbReference>
<evidence type="ECO:0000313" key="10">
    <source>
        <dbReference type="EMBL" id="GIM91644.1"/>
    </source>
</evidence>
<feature type="chain" id="PRO_5039686248" evidence="7">
    <location>
        <begin position="26"/>
        <end position="693"/>
    </location>
</feature>
<dbReference type="InterPro" id="IPR001570">
    <property type="entry name" value="Peptidase_M4_C_domain"/>
</dbReference>
<keyword evidence="5 10" id="KW-0482">Metalloprotease</keyword>
<dbReference type="Pfam" id="PF02868">
    <property type="entry name" value="Peptidase_M4_C"/>
    <property type="match status" value="1"/>
</dbReference>
<evidence type="ECO:0000256" key="7">
    <source>
        <dbReference type="SAM" id="SignalP"/>
    </source>
</evidence>
<organism evidence="10 11">
    <name type="scientific">Paractinoplanes toevensis</name>
    <dbReference type="NCBI Taxonomy" id="571911"/>
    <lineage>
        <taxon>Bacteria</taxon>
        <taxon>Bacillati</taxon>
        <taxon>Actinomycetota</taxon>
        <taxon>Actinomycetes</taxon>
        <taxon>Micromonosporales</taxon>
        <taxon>Micromonosporaceae</taxon>
        <taxon>Paractinoplanes</taxon>
    </lineage>
</organism>
<keyword evidence="7" id="KW-0732">Signal</keyword>
<evidence type="ECO:0000256" key="5">
    <source>
        <dbReference type="ARBA" id="ARBA00023049"/>
    </source>
</evidence>